<evidence type="ECO:0000256" key="3">
    <source>
        <dbReference type="ARBA" id="ARBA00022723"/>
    </source>
</evidence>
<dbReference type="InterPro" id="IPR000315">
    <property type="entry name" value="Znf_B-box"/>
</dbReference>
<dbReference type="Proteomes" id="UP000682877">
    <property type="component" value="Chromosome 2"/>
</dbReference>
<proteinExistence type="inferred from homology"/>
<dbReference type="GO" id="GO:0005634">
    <property type="term" value="C:nucleus"/>
    <property type="evidence" value="ECO:0007669"/>
    <property type="project" value="UniProtKB-SubCell"/>
</dbReference>
<gene>
    <name evidence="12" type="ORF">AARE701A_LOCUS4913</name>
</gene>
<dbReference type="Pfam" id="PF06203">
    <property type="entry name" value="CCT"/>
    <property type="match status" value="1"/>
</dbReference>
<evidence type="ECO:0000256" key="5">
    <source>
        <dbReference type="ARBA" id="ARBA00022833"/>
    </source>
</evidence>
<feature type="region of interest" description="Disordered" evidence="9">
    <location>
        <begin position="429"/>
        <end position="469"/>
    </location>
</feature>
<dbReference type="EMBL" id="LR999452">
    <property type="protein sequence ID" value="CAE5963435.1"/>
    <property type="molecule type" value="Genomic_DNA"/>
</dbReference>
<dbReference type="InterPro" id="IPR049808">
    <property type="entry name" value="CONSTANS-like_Bbox1"/>
</dbReference>
<evidence type="ECO:0000313" key="12">
    <source>
        <dbReference type="EMBL" id="CAE5963435.1"/>
    </source>
</evidence>
<dbReference type="Pfam" id="PF00643">
    <property type="entry name" value="zf-B_box"/>
    <property type="match status" value="1"/>
</dbReference>
<evidence type="ECO:0000313" key="13">
    <source>
        <dbReference type="Proteomes" id="UP000682877"/>
    </source>
</evidence>
<evidence type="ECO:0000256" key="2">
    <source>
        <dbReference type="ARBA" id="ARBA00010024"/>
    </source>
</evidence>
<reference evidence="12" key="1">
    <citation type="submission" date="2021-01" db="EMBL/GenBank/DDBJ databases">
        <authorList>
            <person name="Bezrukov I."/>
        </authorList>
    </citation>
    <scope>NUCLEOTIDE SEQUENCE</scope>
</reference>
<feature type="compositionally biased region" description="Basic residues" evidence="9">
    <location>
        <begin position="456"/>
        <end position="469"/>
    </location>
</feature>
<keyword evidence="3" id="KW-0479">Metal-binding</keyword>
<dbReference type="PANTHER" id="PTHR31874:SF1">
    <property type="entry name" value="ZINC FINGER PROTEIN CONSTANS-LIKE 6"/>
    <property type="match status" value="1"/>
</dbReference>
<evidence type="ECO:0000256" key="4">
    <source>
        <dbReference type="ARBA" id="ARBA00022771"/>
    </source>
</evidence>
<dbReference type="AlphaFoldDB" id="A0A8S1ZR81"/>
<dbReference type="Pfam" id="PF10551">
    <property type="entry name" value="MULE"/>
    <property type="match status" value="1"/>
</dbReference>
<feature type="domain" description="CCT" evidence="11">
    <location>
        <begin position="729"/>
        <end position="771"/>
    </location>
</feature>
<comment type="similarity">
    <text evidence="2">Belongs to the CONSTANS family.</text>
</comment>
<evidence type="ECO:0000256" key="9">
    <source>
        <dbReference type="SAM" id="MobiDB-lite"/>
    </source>
</evidence>
<feature type="compositionally biased region" description="Basic and acidic residues" evidence="9">
    <location>
        <begin position="35"/>
        <end position="44"/>
    </location>
</feature>
<dbReference type="InterPro" id="IPR052453">
    <property type="entry name" value="CONSTANS-like_ZF"/>
</dbReference>
<dbReference type="CDD" id="cd19821">
    <property type="entry name" value="Bbox1_BBX-like"/>
    <property type="match status" value="1"/>
</dbReference>
<dbReference type="GO" id="GO:0006355">
    <property type="term" value="P:regulation of DNA-templated transcription"/>
    <property type="evidence" value="ECO:0007669"/>
    <property type="project" value="TreeGrafter"/>
</dbReference>
<evidence type="ECO:0000256" key="8">
    <source>
        <dbReference type="PROSITE-ProRule" id="PRU00357"/>
    </source>
</evidence>
<keyword evidence="4 7" id="KW-0863">Zinc-finger</keyword>
<name>A0A8S1ZR81_ARAAE</name>
<evidence type="ECO:0000259" key="11">
    <source>
        <dbReference type="PROSITE" id="PS51017"/>
    </source>
</evidence>
<feature type="region of interest" description="Disordered" evidence="9">
    <location>
        <begin position="35"/>
        <end position="57"/>
    </location>
</feature>
<keyword evidence="13" id="KW-1185">Reference proteome</keyword>
<protein>
    <submittedName>
        <fullName evidence="12">Uncharacterized protein</fullName>
    </submittedName>
</protein>
<evidence type="ECO:0000256" key="6">
    <source>
        <dbReference type="ARBA" id="ARBA00023242"/>
    </source>
</evidence>
<comment type="subcellular location">
    <subcellularLocation>
        <location evidence="1 8">Nucleus</location>
    </subcellularLocation>
</comment>
<dbReference type="SMART" id="SM00336">
    <property type="entry name" value="BBOX"/>
    <property type="match status" value="1"/>
</dbReference>
<organism evidence="12 13">
    <name type="scientific">Arabidopsis arenosa</name>
    <name type="common">Sand rock-cress</name>
    <name type="synonym">Cardaminopsis arenosa</name>
    <dbReference type="NCBI Taxonomy" id="38785"/>
    <lineage>
        <taxon>Eukaryota</taxon>
        <taxon>Viridiplantae</taxon>
        <taxon>Streptophyta</taxon>
        <taxon>Embryophyta</taxon>
        <taxon>Tracheophyta</taxon>
        <taxon>Spermatophyta</taxon>
        <taxon>Magnoliopsida</taxon>
        <taxon>eudicotyledons</taxon>
        <taxon>Gunneridae</taxon>
        <taxon>Pentapetalae</taxon>
        <taxon>rosids</taxon>
        <taxon>malvids</taxon>
        <taxon>Brassicales</taxon>
        <taxon>Brassicaceae</taxon>
        <taxon>Camelineae</taxon>
        <taxon>Arabidopsis</taxon>
    </lineage>
</organism>
<dbReference type="GO" id="GO:0008270">
    <property type="term" value="F:zinc ion binding"/>
    <property type="evidence" value="ECO:0007669"/>
    <property type="project" value="UniProtKB-KW"/>
</dbReference>
<evidence type="ECO:0000259" key="10">
    <source>
        <dbReference type="PROSITE" id="PS50119"/>
    </source>
</evidence>
<dbReference type="InterPro" id="IPR010402">
    <property type="entry name" value="CCT_domain"/>
</dbReference>
<keyword evidence="6 8" id="KW-0539">Nucleus</keyword>
<sequence>MSLALHDPDLVGDVDPEAEDRDEFHMEELLKEWTDEPPIRHDVYPESDDEENADGSGRFDTHIRRGDGFLYHKQSFFSGVAFKEAVVDYALRTGCNIKQYRYDSDKIGFICVGCDGKKGGAKCEWKVYAAILKSDNMWKIRKFVDTHSCIPNGECEMFKVPHIARLFVDKIRDSPEFYMPAKIEEIIMEQWKISVTRNQCQSARKKALQWIEKEYDDQFARLRDYAAEIVESNKDSRVEVECLTSAEGKDMFNRFYVCFDSLRKTWKESCRPLIGIDGCFLKNKVKGQLLVALGRDANNRIYPIAWGVAKVENTENWVWFIKLLKEDFGLRDGEGFIMISDRQKGLIKAVELELPKIEHRMFRLVDGDKYNMMKSLASAVGGKTARACDSCVKRRARWYCAADDAFLCHACDGSVHSANPLARRHERVRLKSASSGKNRHASSSSPSHQSTWHQGFTRKARTPRGGKKSHTMVFHDLVPEMSTEDQAESYEQLIFEVPVMNPMVEEHCFNQSVETKVEFPMMPLSFKSSDEEDDDNAESCLNGLFPTDMELAQFTADVETLLGGGMERQFHSIEELGLGEVLKIEKEEMEEEEGVVTREVFDLDESEETSPFEISFDYEYAHKTTYEEEEEDEKEGVMKNRMDVGVNEMSGRIKEEKKEKALMLRLDYESVISTWKGQGIPWTAVEPSEIDLDMVCCPTHSLGESGEAHHHNHFRGLGLHMGEAGDGGREARVSRYREKRRTRLFSKKIRYEVRKLNAEKRPRMKGRFVKRSSIGVAL</sequence>
<dbReference type="InterPro" id="IPR018289">
    <property type="entry name" value="MULE_transposase_dom"/>
</dbReference>
<evidence type="ECO:0000256" key="1">
    <source>
        <dbReference type="ARBA" id="ARBA00004123"/>
    </source>
</evidence>
<dbReference type="PANTHER" id="PTHR31874">
    <property type="entry name" value="CCT MOTIF FAMILY PROTEIN, EXPRESSED"/>
    <property type="match status" value="1"/>
</dbReference>
<accession>A0A8S1ZR81</accession>
<evidence type="ECO:0000256" key="7">
    <source>
        <dbReference type="PROSITE-ProRule" id="PRU00024"/>
    </source>
</evidence>
<dbReference type="PROSITE" id="PS50119">
    <property type="entry name" value="ZF_BBOX"/>
    <property type="match status" value="1"/>
</dbReference>
<feature type="domain" description="B box-type" evidence="10">
    <location>
        <begin position="383"/>
        <end position="430"/>
    </location>
</feature>
<dbReference type="PROSITE" id="PS51017">
    <property type="entry name" value="CCT"/>
    <property type="match status" value="1"/>
</dbReference>
<keyword evidence="5" id="KW-0862">Zinc</keyword>